<reference evidence="1" key="1">
    <citation type="submission" date="2021-02" db="EMBL/GenBank/DDBJ databases">
        <authorList>
            <person name="Nowell W R."/>
        </authorList>
    </citation>
    <scope>NUCLEOTIDE SEQUENCE</scope>
    <source>
        <strain evidence="1">Ploen Becks lab</strain>
    </source>
</reference>
<sequence>VSWINYEGDERNDLTSKIDKKAGSKVNLRIIVITVPIGQELFYVGNLDDLLPEYTANLNESSWINNPCINLTHLEEIDKLVSYKSDSLNKLETFLIRSTYYDETEETKSLIKSSFDSFNKNNKFIDAFFNPLNRLATECFIKRISDHDVDCEKKIVPSVYLGTEFEFTLINDTEMDFTVYWIEYSGKPTSNSIYKTLKTRL</sequence>
<dbReference type="EMBL" id="CAJNOC010006749">
    <property type="protein sequence ID" value="CAF1085047.1"/>
    <property type="molecule type" value="Genomic_DNA"/>
</dbReference>
<feature type="non-terminal residue" evidence="1">
    <location>
        <position position="1"/>
    </location>
</feature>
<dbReference type="AlphaFoldDB" id="A0A814MZ93"/>
<dbReference type="Proteomes" id="UP000663879">
    <property type="component" value="Unassembled WGS sequence"/>
</dbReference>
<gene>
    <name evidence="1" type="ORF">OXX778_LOCUS20384</name>
</gene>
<protein>
    <submittedName>
        <fullName evidence="1">Uncharacterized protein</fullName>
    </submittedName>
</protein>
<keyword evidence="2" id="KW-1185">Reference proteome</keyword>
<name>A0A814MZ93_9BILA</name>
<accession>A0A814MZ93</accession>
<comment type="caution">
    <text evidence="1">The sequence shown here is derived from an EMBL/GenBank/DDBJ whole genome shotgun (WGS) entry which is preliminary data.</text>
</comment>
<proteinExistence type="predicted"/>
<evidence type="ECO:0000313" key="1">
    <source>
        <dbReference type="EMBL" id="CAF1085047.1"/>
    </source>
</evidence>
<organism evidence="1 2">
    <name type="scientific">Brachionus calyciflorus</name>
    <dbReference type="NCBI Taxonomy" id="104777"/>
    <lineage>
        <taxon>Eukaryota</taxon>
        <taxon>Metazoa</taxon>
        <taxon>Spiralia</taxon>
        <taxon>Gnathifera</taxon>
        <taxon>Rotifera</taxon>
        <taxon>Eurotatoria</taxon>
        <taxon>Monogononta</taxon>
        <taxon>Pseudotrocha</taxon>
        <taxon>Ploima</taxon>
        <taxon>Brachionidae</taxon>
        <taxon>Brachionus</taxon>
    </lineage>
</organism>
<evidence type="ECO:0000313" key="2">
    <source>
        <dbReference type="Proteomes" id="UP000663879"/>
    </source>
</evidence>